<dbReference type="Gene3D" id="1.20.58.740">
    <property type="match status" value="1"/>
</dbReference>
<evidence type="ECO:0000256" key="1">
    <source>
        <dbReference type="ARBA" id="ARBA00022658"/>
    </source>
</evidence>
<dbReference type="Pfam" id="PF20421">
    <property type="entry name" value="DHR-2_Lobe_C"/>
    <property type="match status" value="1"/>
</dbReference>
<feature type="non-terminal residue" evidence="5">
    <location>
        <position position="1"/>
    </location>
</feature>
<evidence type="ECO:0000256" key="3">
    <source>
        <dbReference type="SAM" id="MobiDB-lite"/>
    </source>
</evidence>
<dbReference type="Pfam" id="PF23554">
    <property type="entry name" value="TPR_DOCK"/>
    <property type="match status" value="1"/>
</dbReference>
<reference evidence="5" key="1">
    <citation type="journal article" date="2023" name="Insect Mol. Biol.">
        <title>Genome sequencing provides insights into the evolution of gene families encoding plant cell wall-degrading enzymes in longhorned beetles.</title>
        <authorList>
            <person name="Shin N.R."/>
            <person name="Okamura Y."/>
            <person name="Kirsch R."/>
            <person name="Pauchet Y."/>
        </authorList>
    </citation>
    <scope>NUCLEOTIDE SEQUENCE</scope>
    <source>
        <strain evidence="5">MMC_N1</strain>
    </source>
</reference>
<dbReference type="InterPro" id="IPR046769">
    <property type="entry name" value="DOCKER_Lobe_A"/>
</dbReference>
<evidence type="ECO:0000256" key="2">
    <source>
        <dbReference type="PROSITE-ProRule" id="PRU00984"/>
    </source>
</evidence>
<comment type="similarity">
    <text evidence="2">Belongs to the DOCK family.</text>
</comment>
<dbReference type="InterPro" id="IPR046770">
    <property type="entry name" value="DOCKER_Lobe_B"/>
</dbReference>
<dbReference type="InterPro" id="IPR043161">
    <property type="entry name" value="DOCK_C_lobe_A"/>
</dbReference>
<feature type="domain" description="DOCKER" evidence="4">
    <location>
        <begin position="233"/>
        <end position="672"/>
    </location>
</feature>
<protein>
    <recommendedName>
        <fullName evidence="4">DOCKER domain-containing protein</fullName>
    </recommendedName>
</protein>
<dbReference type="PANTHER" id="PTHR45653">
    <property type="entry name" value="DEDICATOR OF CYTOKINESIS"/>
    <property type="match status" value="1"/>
</dbReference>
<evidence type="ECO:0000259" key="4">
    <source>
        <dbReference type="PROSITE" id="PS51651"/>
    </source>
</evidence>
<dbReference type="InterPro" id="IPR043162">
    <property type="entry name" value="DOCK_C_lobe_C"/>
</dbReference>
<name>A0ABQ9IWV8_9CUCU</name>
<proteinExistence type="inferred from homology"/>
<feature type="compositionally biased region" description="Polar residues" evidence="3">
    <location>
        <begin position="802"/>
        <end position="839"/>
    </location>
</feature>
<keyword evidence="1" id="KW-0344">Guanine-nucleotide releasing factor</keyword>
<dbReference type="Pfam" id="PF06920">
    <property type="entry name" value="DHR-2_Lobe_A"/>
    <property type="match status" value="1"/>
</dbReference>
<feature type="compositionally biased region" description="Polar residues" evidence="3">
    <location>
        <begin position="708"/>
        <end position="725"/>
    </location>
</feature>
<dbReference type="EMBL" id="JAPWTJ010002180">
    <property type="protein sequence ID" value="KAJ8967461.1"/>
    <property type="molecule type" value="Genomic_DNA"/>
</dbReference>
<feature type="compositionally biased region" description="Basic residues" evidence="3">
    <location>
        <begin position="726"/>
        <end position="740"/>
    </location>
</feature>
<evidence type="ECO:0000313" key="5">
    <source>
        <dbReference type="EMBL" id="KAJ8967461.1"/>
    </source>
</evidence>
<accession>A0ABQ9IWV8</accession>
<dbReference type="Gene3D" id="1.25.40.410">
    <property type="match status" value="1"/>
</dbReference>
<feature type="region of interest" description="Disordered" evidence="3">
    <location>
        <begin position="699"/>
        <end position="758"/>
    </location>
</feature>
<sequence>KCKRFQANLVAVMIDIFRQMTEDHYNQYISEFKTNFDILDFLMEILVVFKELVSNFVFPKDWCDMIMLQNSIILKSLRFFSHTIRDCFFKKFEHDAWSNFFHCAIAFMTQDALQLEMFSYNKRMRIINQYSDMRREMGFEIRSMWFNLGQNKVQFVPSLVGLILEMTLIPEIELRKATIPIFFDMMQCEFYSSRFEIESFGDTKRDSSHIKANFSDFENEMIVKLDALFEGGKGDVEYKTLFHDIMIELCAQHTTMHDDGIKFVKIVSRLMESLLEYRNIITDENKENTMSCTVNLLDFYSEINKKEMYIRYLNKLFDLHLECDNFTEAAYTLELHTKLLHWSNEPLSSLLKGEKYVIEKSHRQLKEALYYTIIENYSKGKKARPEPEYFRVGYYGKGFPQFLQNKVFIYRGKEYERLADFNARILNEFPKAVLLNKLTPPGEDITESDKQHIQINKVDPVMDEKKQRFSGKPVADQIVKFYKVNNIQKFTFSRPFTRKDPFINIDNEFAHLWLERAELTTTYPLPGILRWFPVQHTTVTEISPLRNAIETMERTNKTLTNYITFFNNDKSMQINPLSLSLTGILDAAVMGGIKNYEEVFFTTEYETHHSDDKILIEKLKDLIADQIPLLDLCVQIHKLKAPDNLKPLQKRLEECFCIMKTDVEEKYGRKGCDIKLENEVQMKRHYSITNDRLSDITITSDRSHHGQSKSVIQSPTKSRAGTPSLSHKKSHKSSKDKRRSSKSDIASPSTNSSATQWYTIDNDNNSSLPIINGNTPVIELTQELHPKRPLRSEADREKRLSRPSSGQFSRSNSVCATIRGTGSSGASSNRDSIGTTDSSISEEDMIPPPLPVKHRDMDYSNLPITNENYSFLYSNRNTVIRNSLQIKVCNTETLEIEFDDADLPPTPPPKPPKNKNQTTVPT</sequence>
<keyword evidence="6" id="KW-1185">Reference proteome</keyword>
<dbReference type="InterPro" id="IPR056372">
    <property type="entry name" value="TPR_DOCK"/>
</dbReference>
<dbReference type="Proteomes" id="UP001162164">
    <property type="component" value="Unassembled WGS sequence"/>
</dbReference>
<gene>
    <name evidence="5" type="ORF">NQ317_016092</name>
</gene>
<feature type="region of interest" description="Disordered" evidence="3">
    <location>
        <begin position="782"/>
        <end position="854"/>
    </location>
</feature>
<dbReference type="InterPro" id="IPR027357">
    <property type="entry name" value="DOCKER_dom"/>
</dbReference>
<feature type="compositionally biased region" description="Basic and acidic residues" evidence="3">
    <location>
        <begin position="782"/>
        <end position="800"/>
    </location>
</feature>
<feature type="region of interest" description="Disordered" evidence="3">
    <location>
        <begin position="898"/>
        <end position="922"/>
    </location>
</feature>
<dbReference type="InterPro" id="IPR046773">
    <property type="entry name" value="DOCKER_Lobe_C"/>
</dbReference>
<dbReference type="PROSITE" id="PS51651">
    <property type="entry name" value="DOCKER"/>
    <property type="match status" value="1"/>
</dbReference>
<dbReference type="Pfam" id="PF20422">
    <property type="entry name" value="DHR-2_Lobe_B"/>
    <property type="match status" value="1"/>
</dbReference>
<dbReference type="InterPro" id="IPR026791">
    <property type="entry name" value="DOCK"/>
</dbReference>
<dbReference type="PANTHER" id="PTHR45653:SF10">
    <property type="entry name" value="MYOBLAST CITY, ISOFORM B"/>
    <property type="match status" value="1"/>
</dbReference>
<evidence type="ECO:0000313" key="6">
    <source>
        <dbReference type="Proteomes" id="UP001162164"/>
    </source>
</evidence>
<comment type="caution">
    <text evidence="5">The sequence shown here is derived from an EMBL/GenBank/DDBJ whole genome shotgun (WGS) entry which is preliminary data.</text>
</comment>
<organism evidence="5 6">
    <name type="scientific">Molorchus minor</name>
    <dbReference type="NCBI Taxonomy" id="1323400"/>
    <lineage>
        <taxon>Eukaryota</taxon>
        <taxon>Metazoa</taxon>
        <taxon>Ecdysozoa</taxon>
        <taxon>Arthropoda</taxon>
        <taxon>Hexapoda</taxon>
        <taxon>Insecta</taxon>
        <taxon>Pterygota</taxon>
        <taxon>Neoptera</taxon>
        <taxon>Endopterygota</taxon>
        <taxon>Coleoptera</taxon>
        <taxon>Polyphaga</taxon>
        <taxon>Cucujiformia</taxon>
        <taxon>Chrysomeloidea</taxon>
        <taxon>Cerambycidae</taxon>
        <taxon>Lamiinae</taxon>
        <taxon>Monochamini</taxon>
        <taxon>Molorchus</taxon>
    </lineage>
</organism>
<feature type="compositionally biased region" description="Polar residues" evidence="3">
    <location>
        <begin position="746"/>
        <end position="758"/>
    </location>
</feature>